<keyword evidence="8" id="KW-0997">Cell inner membrane</keyword>
<keyword evidence="5" id="KW-0813">Transport</keyword>
<evidence type="ECO:0000256" key="6">
    <source>
        <dbReference type="ARBA" id="ARBA00022475"/>
    </source>
</evidence>
<evidence type="ECO:0000256" key="7">
    <source>
        <dbReference type="ARBA" id="ARBA00022490"/>
    </source>
</evidence>
<dbReference type="Pfam" id="PF00005">
    <property type="entry name" value="ABC_tran"/>
    <property type="match status" value="1"/>
</dbReference>
<keyword evidence="9" id="KW-0547">Nucleotide-binding</keyword>
<evidence type="ECO:0000313" key="16">
    <source>
        <dbReference type="EMBL" id="WDE04413.1"/>
    </source>
</evidence>
<reference evidence="16 17" key="2">
    <citation type="journal article" date="2022" name="Mar. Drugs">
        <title>Bioassay-Guided Fractionation Leads to the Detection of Cholic Acid Generated by the Rare Thalassomonas sp.</title>
        <authorList>
            <person name="Pheiffer F."/>
            <person name="Schneider Y.K."/>
            <person name="Hansen E.H."/>
            <person name="Andersen J.H."/>
            <person name="Isaksson J."/>
            <person name="Busche T."/>
            <person name="R C."/>
            <person name="Kalinowski J."/>
            <person name="Zyl L.V."/>
            <person name="Trindade M."/>
        </authorList>
    </citation>
    <scope>NUCLEOTIDE SEQUENCE [LARGE SCALE GENOMIC DNA]</scope>
    <source>
        <strain evidence="16 17">XOM25</strain>
    </source>
</reference>
<dbReference type="SMART" id="SM00382">
    <property type="entry name" value="AAA"/>
    <property type="match status" value="1"/>
</dbReference>
<dbReference type="GO" id="GO:0005737">
    <property type="term" value="C:cytoplasm"/>
    <property type="evidence" value="ECO:0007669"/>
    <property type="project" value="UniProtKB-SubCell"/>
</dbReference>
<dbReference type="FunFam" id="3.40.50.300:FF:000151">
    <property type="entry name" value="Lipopolysaccharide ABC transporter ATP-binding protein"/>
    <property type="match status" value="1"/>
</dbReference>
<dbReference type="Proteomes" id="UP000032352">
    <property type="component" value="Chromosome"/>
</dbReference>
<dbReference type="KEGG" id="tvd:SG34_024215"/>
<dbReference type="GO" id="GO:0055085">
    <property type="term" value="P:transmembrane transport"/>
    <property type="evidence" value="ECO:0007669"/>
    <property type="project" value="InterPro"/>
</dbReference>
<dbReference type="GO" id="GO:0016887">
    <property type="term" value="F:ATP hydrolysis activity"/>
    <property type="evidence" value="ECO:0007669"/>
    <property type="project" value="InterPro"/>
</dbReference>
<dbReference type="EMBL" id="CP059733">
    <property type="protein sequence ID" value="WDE04413.1"/>
    <property type="molecule type" value="Genomic_DNA"/>
</dbReference>
<evidence type="ECO:0000256" key="4">
    <source>
        <dbReference type="ARBA" id="ARBA00017803"/>
    </source>
</evidence>
<keyword evidence="10 16" id="KW-0067">ATP-binding</keyword>
<dbReference type="PANTHER" id="PTHR45772">
    <property type="entry name" value="CONSERVED COMPONENT OF ABC TRANSPORTER FOR NATURAL AMINO ACIDS-RELATED"/>
    <property type="match status" value="1"/>
</dbReference>
<dbReference type="GO" id="GO:0005524">
    <property type="term" value="F:ATP binding"/>
    <property type="evidence" value="ECO:0007669"/>
    <property type="project" value="UniProtKB-KW"/>
</dbReference>
<sequence>MSKATLVAEGLAKAYKGRKVVKNVSLQVSSGQIVGLLGPNGAGKTTSFYMIVGLVTNDSGNITLNGEDLTLAPMHERARKGIGYLPQEASIFRKLSVYDNIMAILQTQKHLNAVEREQKLEHLLEEFNISHIKDNTGMSLSGGERRRVEIARALAADPKFILLDEPFAGVDPISVGDIKKIIIHLKQRGIGILITDHNVRETLDVCEHAYIVSHGELIAQGNADQILANQQVRDVYLGEQFTL</sequence>
<comment type="similarity">
    <text evidence="3">Belongs to the ABC transporter superfamily. Outer membrane lipopolysaccharide export (TC 1.B.42) family.</text>
</comment>
<keyword evidence="12" id="KW-0472">Membrane</keyword>
<dbReference type="GO" id="GO:0043190">
    <property type="term" value="C:ATP-binding cassette (ABC) transporter complex"/>
    <property type="evidence" value="ECO:0007669"/>
    <property type="project" value="InterPro"/>
</dbReference>
<dbReference type="InterPro" id="IPR017871">
    <property type="entry name" value="ABC_transporter-like_CS"/>
</dbReference>
<gene>
    <name evidence="16" type="primary">lptB</name>
    <name evidence="16" type="ORF">SG34_024215</name>
</gene>
<dbReference type="PANTHER" id="PTHR45772:SF10">
    <property type="entry name" value="LIPOPOLYSACCHARIDE EXPORT SYSTEM ATP-BINDING PROTEIN LPTB"/>
    <property type="match status" value="1"/>
</dbReference>
<keyword evidence="7" id="KW-0963">Cytoplasm</keyword>
<evidence type="ECO:0000256" key="12">
    <source>
        <dbReference type="ARBA" id="ARBA00023136"/>
    </source>
</evidence>
<dbReference type="RefSeq" id="WP_044841989.1">
    <property type="nucleotide sequence ID" value="NZ_CP059733.1"/>
</dbReference>
<dbReference type="InterPro" id="IPR003439">
    <property type="entry name" value="ABC_transporter-like_ATP-bd"/>
</dbReference>
<keyword evidence="17" id="KW-1185">Reference proteome</keyword>
<dbReference type="Pfam" id="PF12399">
    <property type="entry name" value="BCA_ABC_TP_C"/>
    <property type="match status" value="1"/>
</dbReference>
<dbReference type="Gene3D" id="3.40.50.300">
    <property type="entry name" value="P-loop containing nucleotide triphosphate hydrolases"/>
    <property type="match status" value="1"/>
</dbReference>
<dbReference type="CDD" id="cd03218">
    <property type="entry name" value="ABC_YhbG"/>
    <property type="match status" value="1"/>
</dbReference>
<evidence type="ECO:0000259" key="15">
    <source>
        <dbReference type="PROSITE" id="PS50893"/>
    </source>
</evidence>
<dbReference type="PROSITE" id="PS50893">
    <property type="entry name" value="ABC_TRANSPORTER_2"/>
    <property type="match status" value="1"/>
</dbReference>
<dbReference type="InterPro" id="IPR003593">
    <property type="entry name" value="AAA+_ATPase"/>
</dbReference>
<evidence type="ECO:0000256" key="1">
    <source>
        <dbReference type="ARBA" id="ARBA00004496"/>
    </source>
</evidence>
<evidence type="ECO:0000313" key="17">
    <source>
        <dbReference type="Proteomes" id="UP000032352"/>
    </source>
</evidence>
<evidence type="ECO:0000256" key="8">
    <source>
        <dbReference type="ARBA" id="ARBA00022519"/>
    </source>
</evidence>
<accession>A0AAE9Z0P7</accession>
<proteinExistence type="inferred from homology"/>
<dbReference type="InterPro" id="IPR032823">
    <property type="entry name" value="BCA_ABC_TP_C"/>
</dbReference>
<reference evidence="16 17" key="1">
    <citation type="journal article" date="2015" name="Genome Announc.">
        <title>Draft Genome Sequences of Marine Isolates of Thalassomonas viridans and Thalassomonas actiniarum.</title>
        <authorList>
            <person name="Olonade I."/>
            <person name="van Zyl L.J."/>
            <person name="Trindade M."/>
        </authorList>
    </citation>
    <scope>NUCLEOTIDE SEQUENCE [LARGE SCALE GENOMIC DNA]</scope>
    <source>
        <strain evidence="16 17">XOM25</strain>
    </source>
</reference>
<keyword evidence="11" id="KW-1278">Translocase</keyword>
<organism evidence="16 17">
    <name type="scientific">Thalassomonas viridans</name>
    <dbReference type="NCBI Taxonomy" id="137584"/>
    <lineage>
        <taxon>Bacteria</taxon>
        <taxon>Pseudomonadati</taxon>
        <taxon>Pseudomonadota</taxon>
        <taxon>Gammaproteobacteria</taxon>
        <taxon>Alteromonadales</taxon>
        <taxon>Colwelliaceae</taxon>
        <taxon>Thalassomonas</taxon>
    </lineage>
</organism>
<dbReference type="InterPro" id="IPR027417">
    <property type="entry name" value="P-loop_NTPase"/>
</dbReference>
<dbReference type="PROSITE" id="PS00211">
    <property type="entry name" value="ABC_TRANSPORTER_1"/>
    <property type="match status" value="1"/>
</dbReference>
<evidence type="ECO:0000256" key="2">
    <source>
        <dbReference type="ARBA" id="ARBA00004515"/>
    </source>
</evidence>
<keyword evidence="6" id="KW-1003">Cell membrane</keyword>
<comment type="subcellular location">
    <subcellularLocation>
        <location evidence="2">Cell inner membrane</location>
        <topology evidence="2">Peripheral membrane protein</topology>
        <orientation evidence="2">Cytoplasmic side</orientation>
    </subcellularLocation>
    <subcellularLocation>
        <location evidence="1">Cytoplasm</location>
    </subcellularLocation>
</comment>
<comment type="function">
    <text evidence="13">Part of the ABC transporter complex LptBFG involved in the translocation of lipopolysaccharide (LPS) from the inner membrane to the outer membrane. Probably responsible for energy coupling to the transport system.</text>
</comment>
<feature type="domain" description="ABC transporter" evidence="15">
    <location>
        <begin position="6"/>
        <end position="239"/>
    </location>
</feature>
<evidence type="ECO:0000256" key="11">
    <source>
        <dbReference type="ARBA" id="ARBA00022967"/>
    </source>
</evidence>
<evidence type="ECO:0000256" key="14">
    <source>
        <dbReference type="ARBA" id="ARBA00026081"/>
    </source>
</evidence>
<dbReference type="InterPro" id="IPR051120">
    <property type="entry name" value="ABC_AA/LPS_Transport"/>
</dbReference>
<evidence type="ECO:0000256" key="10">
    <source>
        <dbReference type="ARBA" id="ARBA00022840"/>
    </source>
</evidence>
<dbReference type="SUPFAM" id="SSF52540">
    <property type="entry name" value="P-loop containing nucleoside triphosphate hydrolases"/>
    <property type="match status" value="1"/>
</dbReference>
<comment type="subunit">
    <text evidence="14">Component of the lipopolysaccharide transport and assembly complex. The LptBFG transporter is composed of two ATP-binding proteins (LptB) and two transmembrane proteins (LptF and LptG).</text>
</comment>
<evidence type="ECO:0000256" key="13">
    <source>
        <dbReference type="ARBA" id="ARBA00024818"/>
    </source>
</evidence>
<dbReference type="NCBIfam" id="NF008144">
    <property type="entry name" value="PRK10895.1"/>
    <property type="match status" value="1"/>
</dbReference>
<evidence type="ECO:0000256" key="5">
    <source>
        <dbReference type="ARBA" id="ARBA00022448"/>
    </source>
</evidence>
<dbReference type="InterPro" id="IPR030921">
    <property type="entry name" value="LPS_export_LptB"/>
</dbReference>
<name>A0AAE9Z0P7_9GAMM</name>
<dbReference type="NCBIfam" id="TIGR04406">
    <property type="entry name" value="LPS_export_lptB"/>
    <property type="match status" value="1"/>
</dbReference>
<evidence type="ECO:0000256" key="3">
    <source>
        <dbReference type="ARBA" id="ARBA00010865"/>
    </source>
</evidence>
<protein>
    <recommendedName>
        <fullName evidence="4">Lipopolysaccharide export system ATP-binding protein LptB</fullName>
    </recommendedName>
</protein>
<dbReference type="AlphaFoldDB" id="A0AAE9Z0P7"/>
<evidence type="ECO:0000256" key="9">
    <source>
        <dbReference type="ARBA" id="ARBA00022741"/>
    </source>
</evidence>